<dbReference type="Pfam" id="PF14124">
    <property type="entry name" value="DUF4291"/>
    <property type="match status" value="1"/>
</dbReference>
<protein>
    <recommendedName>
        <fullName evidence="3">DUF4291 domain-containing protein</fullName>
    </recommendedName>
</protein>
<reference evidence="2" key="1">
    <citation type="submission" date="2021-01" db="EMBL/GenBank/DDBJ databases">
        <authorList>
            <person name="Corre E."/>
            <person name="Pelletier E."/>
            <person name="Niang G."/>
            <person name="Scheremetjew M."/>
            <person name="Finn R."/>
            <person name="Kale V."/>
            <person name="Holt S."/>
            <person name="Cochrane G."/>
            <person name="Meng A."/>
            <person name="Brown T."/>
            <person name="Cohen L."/>
        </authorList>
    </citation>
    <scope>NUCLEOTIDE SEQUENCE</scope>
    <source>
        <strain evidence="2">UNC1205</strain>
    </source>
</reference>
<dbReference type="AlphaFoldDB" id="A0A7S0UIY9"/>
<dbReference type="InterPro" id="IPR025633">
    <property type="entry name" value="DUF4291"/>
</dbReference>
<feature type="region of interest" description="Disordered" evidence="1">
    <location>
        <begin position="1"/>
        <end position="25"/>
    </location>
</feature>
<sequence>MTKTDSNNTTRHNYELQPDSTDSDESKLQVFNADWDEEGVYFYQAYCDEIADYAIAQQRLGSKRWNSKRMTWIKPSFGWMLYRCGYGKKPGQDRVLRIKLSHSTVAHILSNCNLAHSGYDDSSTKSRCGKVQWDPERDLYIPTVNKGRLEPRKLPRTRAIQIGMRGTLSEFYVSNLISVEDVTYLAHKVYNVHNGMRNNRAKGAKMQAFQDVRLQTERPYFPSCDMRHLVRLGMFPGEPADKLAYQFFGQNELSQGSRGTR</sequence>
<evidence type="ECO:0000256" key="1">
    <source>
        <dbReference type="SAM" id="MobiDB-lite"/>
    </source>
</evidence>
<organism evidence="2">
    <name type="scientific">Pseudo-nitzschia delicatissima</name>
    <dbReference type="NCBI Taxonomy" id="44447"/>
    <lineage>
        <taxon>Eukaryota</taxon>
        <taxon>Sar</taxon>
        <taxon>Stramenopiles</taxon>
        <taxon>Ochrophyta</taxon>
        <taxon>Bacillariophyta</taxon>
        <taxon>Bacillariophyceae</taxon>
        <taxon>Bacillariophycidae</taxon>
        <taxon>Bacillariales</taxon>
        <taxon>Bacillariaceae</taxon>
        <taxon>Pseudo-nitzschia</taxon>
    </lineage>
</organism>
<dbReference type="PANTHER" id="PTHR38567:SF1">
    <property type="entry name" value="DUF4291 DOMAIN-CONTAINING PROTEIN"/>
    <property type="match status" value="1"/>
</dbReference>
<accession>A0A7S0UIY9</accession>
<evidence type="ECO:0000313" key="2">
    <source>
        <dbReference type="EMBL" id="CAD8760896.1"/>
    </source>
</evidence>
<feature type="compositionally biased region" description="Polar residues" evidence="1">
    <location>
        <begin position="1"/>
        <end position="11"/>
    </location>
</feature>
<name>A0A7S0UIY9_9STRA</name>
<dbReference type="EMBL" id="HBFL01001313">
    <property type="protein sequence ID" value="CAD8760896.1"/>
    <property type="molecule type" value="Transcribed_RNA"/>
</dbReference>
<gene>
    <name evidence="2" type="ORF">PDEL1432_LOCUS936</name>
</gene>
<evidence type="ECO:0008006" key="3">
    <source>
        <dbReference type="Google" id="ProtNLM"/>
    </source>
</evidence>
<dbReference type="PANTHER" id="PTHR38567">
    <property type="entry name" value="DUF4291 DOMAIN-CONTAINING PROTEIN"/>
    <property type="match status" value="1"/>
</dbReference>
<proteinExistence type="predicted"/>